<evidence type="ECO:0000256" key="4">
    <source>
        <dbReference type="ARBA" id="ARBA00022989"/>
    </source>
</evidence>
<comment type="subcellular location">
    <subcellularLocation>
        <location evidence="1">Cell membrane</location>
        <topology evidence="1">Multi-pass membrane protein</topology>
    </subcellularLocation>
</comment>
<feature type="transmembrane region" description="Helical" evidence="7">
    <location>
        <begin position="798"/>
        <end position="820"/>
    </location>
</feature>
<dbReference type="PROSITE" id="PS51257">
    <property type="entry name" value="PROKAR_LIPOPROTEIN"/>
    <property type="match status" value="1"/>
</dbReference>
<feature type="transmembrane region" description="Helical" evidence="7">
    <location>
        <begin position="840"/>
        <end position="858"/>
    </location>
</feature>
<feature type="transmembrane region" description="Helical" evidence="7">
    <location>
        <begin position="515"/>
        <end position="535"/>
    </location>
</feature>
<dbReference type="InterPro" id="IPR038766">
    <property type="entry name" value="Membrane_comp_ABC_pdt"/>
</dbReference>
<evidence type="ECO:0000259" key="8">
    <source>
        <dbReference type="Pfam" id="PF02687"/>
    </source>
</evidence>
<protein>
    <submittedName>
        <fullName evidence="9">Antimicrobial peptide ABC transporter permease</fullName>
    </submittedName>
</protein>
<feature type="transmembrane region" description="Helical" evidence="7">
    <location>
        <begin position="440"/>
        <end position="462"/>
    </location>
</feature>
<feature type="transmembrane region" description="Helical" evidence="7">
    <location>
        <begin position="746"/>
        <end position="765"/>
    </location>
</feature>
<feature type="domain" description="ABC3 transporter permease C-terminal" evidence="8">
    <location>
        <begin position="349"/>
        <end position="464"/>
    </location>
</feature>
<keyword evidence="4 7" id="KW-1133">Transmembrane helix</keyword>
<dbReference type="PANTHER" id="PTHR30287:SF1">
    <property type="entry name" value="INNER MEMBRANE PROTEIN"/>
    <property type="match status" value="1"/>
</dbReference>
<evidence type="ECO:0000313" key="9">
    <source>
        <dbReference type="EMBL" id="KRL41897.1"/>
    </source>
</evidence>
<dbReference type="GO" id="GO:0005886">
    <property type="term" value="C:plasma membrane"/>
    <property type="evidence" value="ECO:0007669"/>
    <property type="project" value="UniProtKB-SubCell"/>
</dbReference>
<keyword evidence="10" id="KW-1185">Reference proteome</keyword>
<keyword evidence="2" id="KW-1003">Cell membrane</keyword>
<evidence type="ECO:0000256" key="3">
    <source>
        <dbReference type="ARBA" id="ARBA00022692"/>
    </source>
</evidence>
<keyword evidence="5 7" id="KW-0472">Membrane</keyword>
<dbReference type="PANTHER" id="PTHR30287">
    <property type="entry name" value="MEMBRANE COMPONENT OF PREDICTED ABC SUPERFAMILY METABOLITE UPTAKE TRANSPORTER"/>
    <property type="match status" value="1"/>
</dbReference>
<evidence type="ECO:0000256" key="2">
    <source>
        <dbReference type="ARBA" id="ARBA00022475"/>
    </source>
</evidence>
<dbReference type="EMBL" id="AZEU01000240">
    <property type="protein sequence ID" value="KRL41897.1"/>
    <property type="molecule type" value="Genomic_DNA"/>
</dbReference>
<comment type="caution">
    <text evidence="9">The sequence shown here is derived from an EMBL/GenBank/DDBJ whole genome shotgun (WGS) entry which is preliminary data.</text>
</comment>
<evidence type="ECO:0000256" key="6">
    <source>
        <dbReference type="SAM" id="Coils"/>
    </source>
</evidence>
<feature type="transmembrane region" description="Helical" evidence="7">
    <location>
        <begin position="395"/>
        <end position="413"/>
    </location>
</feature>
<feature type="transmembrane region" description="Helical" evidence="7">
    <location>
        <begin position="344"/>
        <end position="367"/>
    </location>
</feature>
<dbReference type="Proteomes" id="UP000051790">
    <property type="component" value="Unassembled WGS sequence"/>
</dbReference>
<dbReference type="InterPro" id="IPR003838">
    <property type="entry name" value="ABC3_permease_C"/>
</dbReference>
<evidence type="ECO:0000256" key="5">
    <source>
        <dbReference type="ARBA" id="ARBA00023136"/>
    </source>
</evidence>
<dbReference type="AlphaFoldDB" id="A0A0R1QBQ0"/>
<keyword evidence="6" id="KW-0175">Coiled coil</keyword>
<accession>A0A0R1QBQ0</accession>
<feature type="coiled-coil region" evidence="6">
    <location>
        <begin position="259"/>
        <end position="321"/>
    </location>
</feature>
<gene>
    <name evidence="9" type="ORF">FD01_GL002094</name>
</gene>
<reference evidence="9 10" key="1">
    <citation type="journal article" date="2015" name="Genome Announc.">
        <title>Expanding the biotechnology potential of lactobacilli through comparative genomics of 213 strains and associated genera.</title>
        <authorList>
            <person name="Sun Z."/>
            <person name="Harris H.M."/>
            <person name="McCann A."/>
            <person name="Guo C."/>
            <person name="Argimon S."/>
            <person name="Zhang W."/>
            <person name="Yang X."/>
            <person name="Jeffery I.B."/>
            <person name="Cooney J.C."/>
            <person name="Kagawa T.F."/>
            <person name="Liu W."/>
            <person name="Song Y."/>
            <person name="Salvetti E."/>
            <person name="Wrobel A."/>
            <person name="Rasinkangas P."/>
            <person name="Parkhill J."/>
            <person name="Rea M.C."/>
            <person name="O'Sullivan O."/>
            <person name="Ritari J."/>
            <person name="Douillard F.P."/>
            <person name="Paul Ross R."/>
            <person name="Yang R."/>
            <person name="Briner A.E."/>
            <person name="Felis G.E."/>
            <person name="de Vos W.M."/>
            <person name="Barrangou R."/>
            <person name="Klaenhammer T.R."/>
            <person name="Caufield P.W."/>
            <person name="Cui Y."/>
            <person name="Zhang H."/>
            <person name="O'Toole P.W."/>
        </authorList>
    </citation>
    <scope>NUCLEOTIDE SEQUENCE [LARGE SCALE GENOMIC DNA]</scope>
    <source>
        <strain evidence="9 10">DSM 13343</strain>
    </source>
</reference>
<keyword evidence="3 7" id="KW-0812">Transmembrane</keyword>
<dbReference type="Pfam" id="PF02687">
    <property type="entry name" value="FtsX"/>
    <property type="match status" value="2"/>
</dbReference>
<organism evidence="9 10">
    <name type="scientific">Lacticaseibacillus manihotivorans DSM 13343 = JCM 12514</name>
    <dbReference type="NCBI Taxonomy" id="1423769"/>
    <lineage>
        <taxon>Bacteria</taxon>
        <taxon>Bacillati</taxon>
        <taxon>Bacillota</taxon>
        <taxon>Bacilli</taxon>
        <taxon>Lactobacillales</taxon>
        <taxon>Lactobacillaceae</taxon>
        <taxon>Lacticaseibacillus</taxon>
    </lineage>
</organism>
<dbReference type="PATRIC" id="fig|1423769.4.peg.2251"/>
<proteinExistence type="predicted"/>
<name>A0A0R1QBQ0_9LACO</name>
<evidence type="ECO:0000313" key="10">
    <source>
        <dbReference type="Proteomes" id="UP000051790"/>
    </source>
</evidence>
<evidence type="ECO:0000256" key="7">
    <source>
        <dbReference type="SAM" id="Phobius"/>
    </source>
</evidence>
<evidence type="ECO:0000256" key="1">
    <source>
        <dbReference type="ARBA" id="ARBA00004651"/>
    </source>
</evidence>
<sequence>MVIAMKPMTKNLWREIRASKGRFIAIILIILMGCLIFVGVRAAGPGLNESLTTTVQKAKLSDVQLMSTTGFTRKDVKAAETVAGAQAEATKFTYVTGGRNALAVALYGYDRQANLNQLTLRSGHLPRSKTQVVLDYRAKSEYNYKLGQKFTFGKTSALKHRTYTIVGFADSPQYIDNGLRGAANVGDGTVRFFAYVPQSQMTIPASLLSVRFKSLQGHNTYADSYKKARNQKLKQLKTVFKKRATTRSADLYQQALAKIAPQQAKITAAQKQLQQAQAQMSQASGGQVTTTPEITAQLTQLKAAQAKLDAAKTKAKAQTKTTYTYQDRSDLPGFSAYGESSDRIAAIANVFPVFFFLIAALITFTTITRMVEEARGQIGTFKALGYGKWAIAKNYLEYALIAAIVGGLVGSVFGNETLPRFILALYGQTIPMIATVRMQWASLALALGFSLIATVGAAAFVVRRELQEGPAALMLPKAPKSAKRILLERITPLWTRLNFNQKVSYRNLFRYKSRMVMSIIGIAGGCALILTGFGIRDSIIASGTRQYGDIVKYQAVVSLKGQAKKAQAVLADDSKYQSSTKVMADTAKVRFGDESVASVNVFTPKTDDFSHYIHLSTPQGNAIKLPQQGAVISQKTATLLGAKAGDRVSVTITGGKRVSLKIAAITKNYIGDYLYLSAAAYHKAWHKAWHKAATSNALLVRLAHQSDHQRNTLAHRLLKSGAVLGTSFVADQKATIDNMSSTLNPVVMIFIVMSGLLSFVVMYNLTNINVSERIRELSTVKVLGFYDREVTMYVSRENIVLTLIGIIFGYGVGNALTWYILRQATTAQVMFPLTIHWPGYVAAAVLMAVFTGVVILVTHKRLQHVDMVSALKATE</sequence>
<feature type="domain" description="ABC3 transporter permease C-terminal" evidence="8">
    <location>
        <begin position="748"/>
        <end position="855"/>
    </location>
</feature>